<dbReference type="GO" id="GO:0003697">
    <property type="term" value="F:single-stranded DNA binding"/>
    <property type="evidence" value="ECO:0007669"/>
    <property type="project" value="TreeGrafter"/>
</dbReference>
<dbReference type="InterPro" id="IPR001888">
    <property type="entry name" value="Transposase_1"/>
</dbReference>
<accession>A0A7J7QZ14</accession>
<gene>
    <name evidence="1" type="ORF">mMyoMyo1_011259</name>
</gene>
<protein>
    <recommendedName>
        <fullName evidence="3">Transposase</fullName>
    </recommendedName>
</protein>
<dbReference type="GO" id="GO:0006303">
    <property type="term" value="P:double-strand break repair via nonhomologous end joining"/>
    <property type="evidence" value="ECO:0007669"/>
    <property type="project" value="TreeGrafter"/>
</dbReference>
<dbReference type="PANTHER" id="PTHR46060:SF2">
    <property type="entry name" value="HISTONE-LYSINE N-METHYLTRANSFERASE SETMAR"/>
    <property type="match status" value="1"/>
</dbReference>
<dbReference type="GO" id="GO:0000793">
    <property type="term" value="C:condensed chromosome"/>
    <property type="evidence" value="ECO:0007669"/>
    <property type="project" value="TreeGrafter"/>
</dbReference>
<dbReference type="GO" id="GO:0000729">
    <property type="term" value="P:DNA double-strand break processing"/>
    <property type="evidence" value="ECO:0007669"/>
    <property type="project" value="TreeGrafter"/>
</dbReference>
<reference evidence="1 2" key="1">
    <citation type="journal article" date="2020" name="Nature">
        <title>Six reference-quality genomes reveal evolution of bat adaptations.</title>
        <authorList>
            <person name="Jebb D."/>
            <person name="Huang Z."/>
            <person name="Pippel M."/>
            <person name="Hughes G.M."/>
            <person name="Lavrichenko K."/>
            <person name="Devanna P."/>
            <person name="Winkler S."/>
            <person name="Jermiin L.S."/>
            <person name="Skirmuntt E.C."/>
            <person name="Katzourakis A."/>
            <person name="Burkitt-Gray L."/>
            <person name="Ray D.A."/>
            <person name="Sullivan K.A.M."/>
            <person name="Roscito J.G."/>
            <person name="Kirilenko B.M."/>
            <person name="Davalos L.M."/>
            <person name="Corthals A.P."/>
            <person name="Power M.L."/>
            <person name="Jones G."/>
            <person name="Ransome R.D."/>
            <person name="Dechmann D.K.N."/>
            <person name="Locatelli A.G."/>
            <person name="Puechmaille S.J."/>
            <person name="Fedrigo O."/>
            <person name="Jarvis E.D."/>
            <person name="Hiller M."/>
            <person name="Vernes S.C."/>
            <person name="Myers E.W."/>
            <person name="Teeling E.C."/>
        </authorList>
    </citation>
    <scope>NUCLEOTIDE SEQUENCE [LARGE SCALE GENOMIC DNA]</scope>
    <source>
        <strain evidence="1">MMyoMyo1</strain>
        <tissue evidence="1">Flight muscle</tissue>
    </source>
</reference>
<dbReference type="GO" id="GO:0015074">
    <property type="term" value="P:DNA integration"/>
    <property type="evidence" value="ECO:0007669"/>
    <property type="project" value="TreeGrafter"/>
</dbReference>
<name>A0A7J7QZ14_MYOMY</name>
<dbReference type="Gene3D" id="3.30.420.10">
    <property type="entry name" value="Ribonuclease H-like superfamily/Ribonuclease H"/>
    <property type="match status" value="1"/>
</dbReference>
<evidence type="ECO:0000313" key="1">
    <source>
        <dbReference type="EMBL" id="KAF6269072.1"/>
    </source>
</evidence>
<dbReference type="GO" id="GO:0003690">
    <property type="term" value="F:double-stranded DNA binding"/>
    <property type="evidence" value="ECO:0007669"/>
    <property type="project" value="TreeGrafter"/>
</dbReference>
<dbReference type="AlphaFoldDB" id="A0A7J7QZ14"/>
<dbReference type="GO" id="GO:0046975">
    <property type="term" value="F:histone H3K36 methyltransferase activity"/>
    <property type="evidence" value="ECO:0007669"/>
    <property type="project" value="TreeGrafter"/>
</dbReference>
<dbReference type="GO" id="GO:0035861">
    <property type="term" value="C:site of double-strand break"/>
    <property type="evidence" value="ECO:0007669"/>
    <property type="project" value="TreeGrafter"/>
</dbReference>
<dbReference type="GO" id="GO:0031297">
    <property type="term" value="P:replication fork processing"/>
    <property type="evidence" value="ECO:0007669"/>
    <property type="project" value="TreeGrafter"/>
</dbReference>
<dbReference type="InterPro" id="IPR052709">
    <property type="entry name" value="Transposase-MT_Hybrid"/>
</dbReference>
<dbReference type="Proteomes" id="UP000527355">
    <property type="component" value="Unassembled WGS sequence"/>
</dbReference>
<dbReference type="GO" id="GO:0000014">
    <property type="term" value="F:single-stranded DNA endodeoxyribonuclease activity"/>
    <property type="evidence" value="ECO:0007669"/>
    <property type="project" value="TreeGrafter"/>
</dbReference>
<evidence type="ECO:0008006" key="3">
    <source>
        <dbReference type="Google" id="ProtNLM"/>
    </source>
</evidence>
<dbReference type="GO" id="GO:0042800">
    <property type="term" value="F:histone H3K4 methyltransferase activity"/>
    <property type="evidence" value="ECO:0007669"/>
    <property type="project" value="TreeGrafter"/>
</dbReference>
<evidence type="ECO:0000313" key="2">
    <source>
        <dbReference type="Proteomes" id="UP000527355"/>
    </source>
</evidence>
<dbReference type="EMBL" id="JABWUV010000044">
    <property type="protein sequence ID" value="KAF6269072.1"/>
    <property type="molecule type" value="Genomic_DNA"/>
</dbReference>
<dbReference type="GO" id="GO:0044547">
    <property type="term" value="F:DNA topoisomerase binding"/>
    <property type="evidence" value="ECO:0007669"/>
    <property type="project" value="TreeGrafter"/>
</dbReference>
<comment type="caution">
    <text evidence="1">The sequence shown here is derived from an EMBL/GenBank/DDBJ whole genome shotgun (WGS) entry which is preliminary data.</text>
</comment>
<dbReference type="Pfam" id="PF01359">
    <property type="entry name" value="Transposase_1"/>
    <property type="match status" value="1"/>
</dbReference>
<organism evidence="1 2">
    <name type="scientific">Myotis myotis</name>
    <name type="common">Greater mouse-eared bat</name>
    <name type="synonym">Vespertilio myotis</name>
    <dbReference type="NCBI Taxonomy" id="51298"/>
    <lineage>
        <taxon>Eukaryota</taxon>
        <taxon>Metazoa</taxon>
        <taxon>Chordata</taxon>
        <taxon>Craniata</taxon>
        <taxon>Vertebrata</taxon>
        <taxon>Euteleostomi</taxon>
        <taxon>Mammalia</taxon>
        <taxon>Eutheria</taxon>
        <taxon>Laurasiatheria</taxon>
        <taxon>Chiroptera</taxon>
        <taxon>Yangochiroptera</taxon>
        <taxon>Vespertilionidae</taxon>
        <taxon>Myotis</taxon>
    </lineage>
</organism>
<keyword evidence="2" id="KW-1185">Reference proteome</keyword>
<dbReference type="GO" id="GO:0044774">
    <property type="term" value="P:mitotic DNA integrity checkpoint signaling"/>
    <property type="evidence" value="ECO:0007669"/>
    <property type="project" value="TreeGrafter"/>
</dbReference>
<proteinExistence type="predicted"/>
<dbReference type="GO" id="GO:0005634">
    <property type="term" value="C:nucleus"/>
    <property type="evidence" value="ECO:0007669"/>
    <property type="project" value="TreeGrafter"/>
</dbReference>
<sequence>MEKRKFISQMLLQQHERKSFWHRMVTGGEKWVYVENPKRTKSRVDPGRPSTSTARPNRFGKKILLCVWWDQEGVVYYALPKPGETVNPDRYRQQIINLNPALTIKPPECARRHGKGICFMMTHHHTLRNQLKTREKVLPGKCEPTRRVHQPLLPQIPTCSDRRHTHFLSSLHNIRRRGELGL</sequence>
<dbReference type="InterPro" id="IPR036397">
    <property type="entry name" value="RNaseH_sf"/>
</dbReference>
<dbReference type="PANTHER" id="PTHR46060">
    <property type="entry name" value="MARINER MOS1 TRANSPOSASE-LIKE PROTEIN"/>
    <property type="match status" value="1"/>
</dbReference>